<gene>
    <name evidence="11" type="ordered locus">Thicy_1315</name>
</gene>
<proteinExistence type="inferred from homology"/>
<dbReference type="GO" id="GO:0004134">
    <property type="term" value="F:4-alpha-glucanotransferase activity"/>
    <property type="evidence" value="ECO:0007669"/>
    <property type="project" value="UniProtKB-EC"/>
</dbReference>
<evidence type="ECO:0000256" key="7">
    <source>
        <dbReference type="ARBA" id="ARBA00023277"/>
    </source>
</evidence>
<dbReference type="InterPro" id="IPR017853">
    <property type="entry name" value="GH"/>
</dbReference>
<evidence type="ECO:0000256" key="2">
    <source>
        <dbReference type="ARBA" id="ARBA00005684"/>
    </source>
</evidence>
<dbReference type="AlphaFoldDB" id="F6D9N0"/>
<evidence type="ECO:0000256" key="4">
    <source>
        <dbReference type="ARBA" id="ARBA00020295"/>
    </source>
</evidence>
<evidence type="ECO:0000256" key="6">
    <source>
        <dbReference type="ARBA" id="ARBA00022679"/>
    </source>
</evidence>
<dbReference type="EMBL" id="CP002776">
    <property type="protein sequence ID" value="AEG32079.1"/>
    <property type="molecule type" value="Genomic_DNA"/>
</dbReference>
<evidence type="ECO:0000313" key="12">
    <source>
        <dbReference type="Proteomes" id="UP000009232"/>
    </source>
</evidence>
<dbReference type="PANTHER" id="PTHR32438">
    <property type="entry name" value="4-ALPHA-GLUCANOTRANSFERASE DPE1, CHLOROPLASTIC/AMYLOPLASTIC"/>
    <property type="match status" value="1"/>
</dbReference>
<keyword evidence="12" id="KW-1185">Reference proteome</keyword>
<dbReference type="OrthoDB" id="9763489at2"/>
<dbReference type="Proteomes" id="UP000009232">
    <property type="component" value="Chromosome"/>
</dbReference>
<dbReference type="GO" id="GO:0005975">
    <property type="term" value="P:carbohydrate metabolic process"/>
    <property type="evidence" value="ECO:0007669"/>
    <property type="project" value="InterPro"/>
</dbReference>
<organism evidence="11 12">
    <name type="scientific">Thiomicrospira cyclica (strain DSM 14477 / JCM 11371 / ALM1)</name>
    <name type="common">Thioalkalimicrobium cyclicum</name>
    <dbReference type="NCBI Taxonomy" id="717773"/>
    <lineage>
        <taxon>Bacteria</taxon>
        <taxon>Pseudomonadati</taxon>
        <taxon>Pseudomonadota</taxon>
        <taxon>Gammaproteobacteria</taxon>
        <taxon>Thiotrichales</taxon>
        <taxon>Piscirickettsiaceae</taxon>
        <taxon>Thiomicrospira</taxon>
    </lineage>
</organism>
<dbReference type="InterPro" id="IPR003385">
    <property type="entry name" value="Glyco_hydro_77"/>
</dbReference>
<evidence type="ECO:0000256" key="9">
    <source>
        <dbReference type="ARBA" id="ARBA00031501"/>
    </source>
</evidence>
<evidence type="ECO:0000313" key="11">
    <source>
        <dbReference type="EMBL" id="AEG32079.1"/>
    </source>
</evidence>
<dbReference type="EC" id="2.4.1.25" evidence="3 10"/>
<evidence type="ECO:0000256" key="1">
    <source>
        <dbReference type="ARBA" id="ARBA00000439"/>
    </source>
</evidence>
<comment type="catalytic activity">
    <reaction evidence="1 10">
        <text>Transfers a segment of a (1-&gt;4)-alpha-D-glucan to a new position in an acceptor, which may be glucose or a (1-&gt;4)-alpha-D-glucan.</text>
        <dbReference type="EC" id="2.4.1.25"/>
    </reaction>
</comment>
<evidence type="ECO:0000256" key="3">
    <source>
        <dbReference type="ARBA" id="ARBA00012560"/>
    </source>
</evidence>
<dbReference type="eggNOG" id="COG1640">
    <property type="taxonomic scope" value="Bacteria"/>
</dbReference>
<dbReference type="STRING" id="717773.Thicy_1315"/>
<comment type="similarity">
    <text evidence="2 10">Belongs to the disproportionating enzyme family.</text>
</comment>
<dbReference type="PANTHER" id="PTHR32438:SF5">
    <property type="entry name" value="4-ALPHA-GLUCANOTRANSFERASE DPE1, CHLOROPLASTIC_AMYLOPLASTIC"/>
    <property type="match status" value="1"/>
</dbReference>
<dbReference type="Pfam" id="PF02446">
    <property type="entry name" value="Glyco_hydro_77"/>
    <property type="match status" value="2"/>
</dbReference>
<sequence length="443" mass="49885">MTPRAGLLLHPTSLPSGVIDTDVERLIDWVADSGLGIWQMLPLTPPHDDLSPYQSLSAFAMNPALLPGAWQQQFVEADFQAYLQSPPAWLEDFALFCVLKSMHNQASWSDWPDPYKYRDSAALAAFTDAHQPAMMTIKRQQFALSQRWQAIKEYANAKQIELFGDLPIFVAFDSADVWAHPQEFLLDEYLQPSFVTGVPPDYFSETGQRWGNPHYNWPYMQQTGFQWWLDRMGQSFALFDLVRIDHFRGLEASWYIPASEPTAMNGEWRNVPGETLLAQIMSTYPEATLVAEDLGIITPEVVALKKAFDLPGMAVLQFGFSGLPDNPHAPTSLETRSVVYTGTHDNDTSLGWFNSLAPDTQHWVRGQLPDGGDMPWPLIACAVASPAERVIVPMQDWLGLGAEARMNTPGTIEHNWLWRFDWSDLPDDLAPRIRDLVAGHGRV</sequence>
<evidence type="ECO:0000256" key="10">
    <source>
        <dbReference type="RuleBase" id="RU361207"/>
    </source>
</evidence>
<dbReference type="KEGG" id="tcy:Thicy_1315"/>
<dbReference type="NCBIfam" id="TIGR00217">
    <property type="entry name" value="malQ"/>
    <property type="match status" value="1"/>
</dbReference>
<name>F6D9N0_THICA</name>
<dbReference type="SUPFAM" id="SSF51445">
    <property type="entry name" value="(Trans)glycosidases"/>
    <property type="match status" value="1"/>
</dbReference>
<dbReference type="RefSeq" id="WP_013835855.1">
    <property type="nucleotide sequence ID" value="NC_015581.1"/>
</dbReference>
<keyword evidence="7 10" id="KW-0119">Carbohydrate metabolism</keyword>
<accession>F6D9N0</accession>
<protein>
    <recommendedName>
        <fullName evidence="4 10">4-alpha-glucanotransferase</fullName>
        <ecNumber evidence="3 10">2.4.1.25</ecNumber>
    </recommendedName>
    <alternativeName>
        <fullName evidence="8 10">Amylomaltase</fullName>
    </alternativeName>
    <alternativeName>
        <fullName evidence="9 10">Disproportionating enzyme</fullName>
    </alternativeName>
</protein>
<dbReference type="HOGENOM" id="CLU_014132_1_0_6"/>
<evidence type="ECO:0000256" key="5">
    <source>
        <dbReference type="ARBA" id="ARBA00022676"/>
    </source>
</evidence>
<evidence type="ECO:0000256" key="8">
    <source>
        <dbReference type="ARBA" id="ARBA00031423"/>
    </source>
</evidence>
<keyword evidence="5 10" id="KW-0328">Glycosyltransferase</keyword>
<dbReference type="Gene3D" id="3.20.20.80">
    <property type="entry name" value="Glycosidases"/>
    <property type="match status" value="2"/>
</dbReference>
<reference evidence="11 12" key="1">
    <citation type="submission" date="2011-05" db="EMBL/GenBank/DDBJ databases">
        <title>Complete sequence of Thioalkalimicrobium cyclicum ALM1.</title>
        <authorList>
            <consortium name="US DOE Joint Genome Institute"/>
            <person name="Lucas S."/>
            <person name="Han J."/>
            <person name="Lapidus A."/>
            <person name="Cheng J.-F."/>
            <person name="Goodwin L."/>
            <person name="Pitluck S."/>
            <person name="Peters L."/>
            <person name="Mikhailova N."/>
            <person name="Davenport K."/>
            <person name="Han C."/>
            <person name="Tapia R."/>
            <person name="Land M."/>
            <person name="Hauser L."/>
            <person name="Kyrpides N."/>
            <person name="Ivanova N."/>
            <person name="Pagani I."/>
            <person name="Kappler U."/>
            <person name="Woyke T."/>
        </authorList>
    </citation>
    <scope>NUCLEOTIDE SEQUENCE [LARGE SCALE GENOMIC DNA]</scope>
    <source>
        <strain evidence="12">DSM 14477 / JCM 11371 / ALM1</strain>
    </source>
</reference>
<keyword evidence="6 10" id="KW-0808">Transferase</keyword>